<dbReference type="AlphaFoldDB" id="A0AA86N397"/>
<dbReference type="KEGG" id="nti:DNFV4_04412"/>
<accession>A0AA86N397</accession>
<dbReference type="InterPro" id="IPR051043">
    <property type="entry name" value="Sulfatase_Mod_Factor_Kinase"/>
</dbReference>
<dbReference type="Gene3D" id="3.90.1580.10">
    <property type="entry name" value="paralog of FGE (formylglycine-generating enzyme)"/>
    <property type="match status" value="1"/>
</dbReference>
<evidence type="ECO:0000259" key="1">
    <source>
        <dbReference type="Pfam" id="PF03781"/>
    </source>
</evidence>
<dbReference type="GO" id="GO:0120147">
    <property type="term" value="F:formylglycine-generating oxidase activity"/>
    <property type="evidence" value="ECO:0007669"/>
    <property type="project" value="TreeGrafter"/>
</dbReference>
<dbReference type="InterPro" id="IPR042095">
    <property type="entry name" value="SUMF_sf"/>
</dbReference>
<feature type="domain" description="Sulfatase-modifying factor enzyme-like" evidence="1">
    <location>
        <begin position="62"/>
        <end position="305"/>
    </location>
</feature>
<dbReference type="Pfam" id="PF03781">
    <property type="entry name" value="FGE-sulfatase"/>
    <property type="match status" value="1"/>
</dbReference>
<evidence type="ECO:0000313" key="3">
    <source>
        <dbReference type="Proteomes" id="UP001179121"/>
    </source>
</evidence>
<proteinExistence type="predicted"/>
<keyword evidence="3" id="KW-1185">Reference proteome</keyword>
<gene>
    <name evidence="2" type="ORF">DNFV4_04412</name>
</gene>
<reference evidence="2" key="1">
    <citation type="submission" date="2022-10" db="EMBL/GenBank/DDBJ databases">
        <authorList>
            <person name="Koch H."/>
        </authorList>
    </citation>
    <scope>NUCLEOTIDE SEQUENCE</scope>
    <source>
        <strain evidence="2">DNF</strain>
    </source>
</reference>
<dbReference type="InterPro" id="IPR016187">
    <property type="entry name" value="CTDL_fold"/>
</dbReference>
<dbReference type="InterPro" id="IPR005532">
    <property type="entry name" value="SUMF_dom"/>
</dbReference>
<organism evidence="2 3">
    <name type="scientific">Nitrospira tepida</name>
    <dbReference type="NCBI Taxonomy" id="2973512"/>
    <lineage>
        <taxon>Bacteria</taxon>
        <taxon>Pseudomonadati</taxon>
        <taxon>Nitrospirota</taxon>
        <taxon>Nitrospiria</taxon>
        <taxon>Nitrospirales</taxon>
        <taxon>Nitrospiraceae</taxon>
        <taxon>Nitrospira</taxon>
    </lineage>
</organism>
<dbReference type="EMBL" id="OX365700">
    <property type="protein sequence ID" value="CAI4033970.1"/>
    <property type="molecule type" value="Genomic_DNA"/>
</dbReference>
<sequence>MQMNTVDAHKKTEWAMNVLLVVAVIFGSAKVVWGLDTQDITVEWTAEGKKIAMKRVASWPMKDETVLVPAGSFLMGSDKKVDRLAYRSEMPQRGVHLNAFEIDKYEVTALQYLKFVLATNRPPQIDWRYDGGNFQEAMAHHPIMHVSWSDADAYCAWAGKRLPTEAEWEKAARGTDGRINPWGNQSAGLSRANFGRSGLSGPVRDRPERLLMYPPIIAVDKYENSASPYGLHQTMGNVAEWVADWYDPDYYKVAPDRNPKGPETGTQKAFRGGGWIDSTTTMRVAMRNGTDPNTKMNWLGFRCARDAQEPATTQLSLALPEGSGPAGAGQHDVR</sequence>
<dbReference type="PANTHER" id="PTHR23150">
    <property type="entry name" value="SULFATASE MODIFYING FACTOR 1, 2"/>
    <property type="match status" value="1"/>
</dbReference>
<protein>
    <submittedName>
        <fullName evidence="2">Formylglycine-generating enzyme family protein</fullName>
    </submittedName>
</protein>
<dbReference type="Proteomes" id="UP001179121">
    <property type="component" value="Chromosome"/>
</dbReference>
<evidence type="ECO:0000313" key="2">
    <source>
        <dbReference type="EMBL" id="CAI4033970.1"/>
    </source>
</evidence>
<dbReference type="RefSeq" id="WP_289271393.1">
    <property type="nucleotide sequence ID" value="NZ_OX365700.1"/>
</dbReference>
<dbReference type="SUPFAM" id="SSF56436">
    <property type="entry name" value="C-type lectin-like"/>
    <property type="match status" value="1"/>
</dbReference>
<name>A0AA86N397_9BACT</name>
<dbReference type="PANTHER" id="PTHR23150:SF19">
    <property type="entry name" value="FORMYLGLYCINE-GENERATING ENZYME"/>
    <property type="match status" value="1"/>
</dbReference>